<reference evidence="15" key="2">
    <citation type="submission" date="2025-09" db="UniProtKB">
        <authorList>
            <consortium name="Ensembl"/>
        </authorList>
    </citation>
    <scope>IDENTIFICATION</scope>
</reference>
<evidence type="ECO:0000256" key="12">
    <source>
        <dbReference type="PROSITE-ProRule" id="PRU00042"/>
    </source>
</evidence>
<reference evidence="15" key="1">
    <citation type="submission" date="2025-08" db="UniProtKB">
        <authorList>
            <consortium name="Ensembl"/>
        </authorList>
    </citation>
    <scope>IDENTIFICATION</scope>
</reference>
<keyword evidence="9" id="KW-0238">DNA-binding</keyword>
<keyword evidence="4" id="KW-0479">Metal-binding</keyword>
<dbReference type="GO" id="GO:0008270">
    <property type="term" value="F:zinc ion binding"/>
    <property type="evidence" value="ECO:0007669"/>
    <property type="project" value="UniProtKB-KW"/>
</dbReference>
<sequence>MTQPVSTAPLQQLLSDIKEEPVDESCDERLSDNSNLTCKLDRALNIEPPKQFFCQDCNMTFVNKAGLSGHLRTHAVGRPFNCKSCNKGFWNKSLLRNHYRKCRNGRIPNQQLETPLKANFDFALNELMDNSSSQVSTTGDSDEDENNGSEDSDSDSAPYFPCHVCGKTFPTSESLEDHQLCHLGEKPHECEQCGKCFFQSSQLQQHQRMHKSEFQCQTCGRGFVSLFALRKHKHNHGKNRSLRCSKCNIFFTGPSQLAEHMSIHREENFPCDICNRVFLSKSSRAEEKKEKKKKTERRQK</sequence>
<feature type="domain" description="C2H2-type" evidence="14">
    <location>
        <begin position="80"/>
        <end position="108"/>
    </location>
</feature>
<feature type="domain" description="C2H2-type" evidence="14">
    <location>
        <begin position="214"/>
        <end position="241"/>
    </location>
</feature>
<dbReference type="FunFam" id="3.30.160.60:FF:000028">
    <property type="entry name" value="zinc finger protein 90 homolog"/>
    <property type="match status" value="1"/>
</dbReference>
<keyword evidence="8" id="KW-0805">Transcription regulation</keyword>
<dbReference type="PANTHER" id="PTHR16515:SF49">
    <property type="entry name" value="GASTRULA ZINC FINGER PROTEIN XLCGF49.1-LIKE-RELATED"/>
    <property type="match status" value="1"/>
</dbReference>
<feature type="domain" description="C2H2-type" evidence="14">
    <location>
        <begin position="242"/>
        <end position="269"/>
    </location>
</feature>
<evidence type="ECO:0000256" key="11">
    <source>
        <dbReference type="ARBA" id="ARBA00023242"/>
    </source>
</evidence>
<keyword evidence="10" id="KW-0804">Transcription</keyword>
<evidence type="ECO:0000256" key="5">
    <source>
        <dbReference type="ARBA" id="ARBA00022737"/>
    </source>
</evidence>
<dbReference type="SUPFAM" id="SSF57667">
    <property type="entry name" value="beta-beta-alpha zinc fingers"/>
    <property type="match status" value="3"/>
</dbReference>
<dbReference type="GO" id="GO:0010468">
    <property type="term" value="P:regulation of gene expression"/>
    <property type="evidence" value="ECO:0007669"/>
    <property type="project" value="TreeGrafter"/>
</dbReference>
<keyword evidence="7" id="KW-0862">Zinc</keyword>
<evidence type="ECO:0000256" key="7">
    <source>
        <dbReference type="ARBA" id="ARBA00022833"/>
    </source>
</evidence>
<dbReference type="InterPro" id="IPR036236">
    <property type="entry name" value="Znf_C2H2_sf"/>
</dbReference>
<dbReference type="PROSITE" id="PS00028">
    <property type="entry name" value="ZINC_FINGER_C2H2_1"/>
    <property type="match status" value="5"/>
</dbReference>
<feature type="domain" description="C2H2-type" evidence="14">
    <location>
        <begin position="52"/>
        <end position="79"/>
    </location>
</feature>
<evidence type="ECO:0000259" key="14">
    <source>
        <dbReference type="PROSITE" id="PS50157"/>
    </source>
</evidence>
<dbReference type="AlphaFoldDB" id="A0A3Q0R096"/>
<dbReference type="SMART" id="SM00355">
    <property type="entry name" value="ZnF_C2H2"/>
    <property type="match status" value="6"/>
</dbReference>
<feature type="region of interest" description="Disordered" evidence="13">
    <location>
        <begin position="131"/>
        <end position="156"/>
    </location>
</feature>
<accession>A0A3Q0R096</accession>
<feature type="compositionally biased region" description="Acidic residues" evidence="13">
    <location>
        <begin position="140"/>
        <end position="154"/>
    </location>
</feature>
<feature type="domain" description="C2H2-type" evidence="14">
    <location>
        <begin position="160"/>
        <end position="187"/>
    </location>
</feature>
<evidence type="ECO:0000313" key="15">
    <source>
        <dbReference type="Ensembl" id="ENSACIP00000003712.1"/>
    </source>
</evidence>
<evidence type="ECO:0000256" key="3">
    <source>
        <dbReference type="ARBA" id="ARBA00006991"/>
    </source>
</evidence>
<feature type="domain" description="C2H2-type" evidence="14">
    <location>
        <begin position="188"/>
        <end position="215"/>
    </location>
</feature>
<evidence type="ECO:0000313" key="16">
    <source>
        <dbReference type="Proteomes" id="UP000261340"/>
    </source>
</evidence>
<dbReference type="GO" id="GO:0003677">
    <property type="term" value="F:DNA binding"/>
    <property type="evidence" value="ECO:0007669"/>
    <property type="project" value="UniProtKB-KW"/>
</dbReference>
<dbReference type="Pfam" id="PF00096">
    <property type="entry name" value="zf-C2H2"/>
    <property type="match status" value="4"/>
</dbReference>
<comment type="similarity">
    <text evidence="3">Belongs to the krueppel C2H2-type zinc-finger protein family.</text>
</comment>
<name>A0A3Q0R096_AMPCI</name>
<keyword evidence="6 12" id="KW-0863">Zinc-finger</keyword>
<dbReference type="PROSITE" id="PS50157">
    <property type="entry name" value="ZINC_FINGER_C2H2_2"/>
    <property type="match status" value="6"/>
</dbReference>
<dbReference type="GeneTree" id="ENSGT01150000286939"/>
<evidence type="ECO:0000256" key="9">
    <source>
        <dbReference type="ARBA" id="ARBA00023125"/>
    </source>
</evidence>
<dbReference type="STRING" id="61819.ENSACIP00000003712"/>
<evidence type="ECO:0000256" key="13">
    <source>
        <dbReference type="SAM" id="MobiDB-lite"/>
    </source>
</evidence>
<comment type="subcellular location">
    <subcellularLocation>
        <location evidence="2">Nucleus</location>
    </subcellularLocation>
</comment>
<proteinExistence type="inferred from homology"/>
<dbReference type="Proteomes" id="UP000261340">
    <property type="component" value="Unplaced"/>
</dbReference>
<dbReference type="InterPro" id="IPR050331">
    <property type="entry name" value="Zinc_finger"/>
</dbReference>
<dbReference type="PANTHER" id="PTHR16515">
    <property type="entry name" value="PR DOMAIN ZINC FINGER PROTEIN"/>
    <property type="match status" value="1"/>
</dbReference>
<keyword evidence="5" id="KW-0677">Repeat</keyword>
<evidence type="ECO:0000256" key="1">
    <source>
        <dbReference type="ARBA" id="ARBA00003767"/>
    </source>
</evidence>
<keyword evidence="16" id="KW-1185">Reference proteome</keyword>
<evidence type="ECO:0000256" key="10">
    <source>
        <dbReference type="ARBA" id="ARBA00023163"/>
    </source>
</evidence>
<dbReference type="InterPro" id="IPR013087">
    <property type="entry name" value="Znf_C2H2_type"/>
</dbReference>
<evidence type="ECO:0000256" key="2">
    <source>
        <dbReference type="ARBA" id="ARBA00004123"/>
    </source>
</evidence>
<keyword evidence="11" id="KW-0539">Nucleus</keyword>
<dbReference type="GO" id="GO:0005634">
    <property type="term" value="C:nucleus"/>
    <property type="evidence" value="ECO:0007669"/>
    <property type="project" value="UniProtKB-SubCell"/>
</dbReference>
<evidence type="ECO:0000256" key="6">
    <source>
        <dbReference type="ARBA" id="ARBA00022771"/>
    </source>
</evidence>
<protein>
    <recommendedName>
        <fullName evidence="14">C2H2-type domain-containing protein</fullName>
    </recommendedName>
</protein>
<organism evidence="15 16">
    <name type="scientific">Amphilophus citrinellus</name>
    <name type="common">Midas cichlid</name>
    <name type="synonym">Cichlasoma citrinellum</name>
    <dbReference type="NCBI Taxonomy" id="61819"/>
    <lineage>
        <taxon>Eukaryota</taxon>
        <taxon>Metazoa</taxon>
        <taxon>Chordata</taxon>
        <taxon>Craniata</taxon>
        <taxon>Vertebrata</taxon>
        <taxon>Euteleostomi</taxon>
        <taxon>Actinopterygii</taxon>
        <taxon>Neopterygii</taxon>
        <taxon>Teleostei</taxon>
        <taxon>Neoteleostei</taxon>
        <taxon>Acanthomorphata</taxon>
        <taxon>Ovalentaria</taxon>
        <taxon>Cichlomorphae</taxon>
        <taxon>Cichliformes</taxon>
        <taxon>Cichlidae</taxon>
        <taxon>New World cichlids</taxon>
        <taxon>Cichlasomatinae</taxon>
        <taxon>Heroini</taxon>
        <taxon>Amphilophus</taxon>
    </lineage>
</organism>
<dbReference type="Ensembl" id="ENSACIT00000003834.1">
    <property type="protein sequence ID" value="ENSACIP00000003712.1"/>
    <property type="gene ID" value="ENSACIG00000002944.1"/>
</dbReference>
<evidence type="ECO:0000256" key="4">
    <source>
        <dbReference type="ARBA" id="ARBA00022723"/>
    </source>
</evidence>
<dbReference type="Pfam" id="PF13912">
    <property type="entry name" value="zf-C2H2_6"/>
    <property type="match status" value="1"/>
</dbReference>
<dbReference type="Gene3D" id="3.30.160.60">
    <property type="entry name" value="Classic Zinc Finger"/>
    <property type="match status" value="4"/>
</dbReference>
<evidence type="ECO:0000256" key="8">
    <source>
        <dbReference type="ARBA" id="ARBA00023015"/>
    </source>
</evidence>
<comment type="function">
    <text evidence="1">May be involved in transcriptional regulation.</text>
</comment>